<accession>A0A177N8H2</accession>
<organism evidence="1 2">
    <name type="scientific">Methylomonas lenta</name>
    <dbReference type="NCBI Taxonomy" id="980561"/>
    <lineage>
        <taxon>Bacteria</taxon>
        <taxon>Pseudomonadati</taxon>
        <taxon>Pseudomonadota</taxon>
        <taxon>Gammaproteobacteria</taxon>
        <taxon>Methylococcales</taxon>
        <taxon>Methylococcaceae</taxon>
        <taxon>Methylomonas</taxon>
    </lineage>
</organism>
<comment type="caution">
    <text evidence="1">The sequence shown here is derived from an EMBL/GenBank/DDBJ whole genome shotgun (WGS) entry which is preliminary data.</text>
</comment>
<evidence type="ECO:0000313" key="1">
    <source>
        <dbReference type="EMBL" id="OAI14195.1"/>
    </source>
</evidence>
<name>A0A177N8H2_9GAMM</name>
<reference evidence="1 2" key="1">
    <citation type="submission" date="2016-03" db="EMBL/GenBank/DDBJ databases">
        <authorList>
            <person name="Ploux O."/>
        </authorList>
    </citation>
    <scope>NUCLEOTIDE SEQUENCE [LARGE SCALE GENOMIC DNA]</scope>
    <source>
        <strain evidence="1 2">R-45370</strain>
    </source>
</reference>
<gene>
    <name evidence="1" type="ORF">A1359_11565</name>
</gene>
<evidence type="ECO:0000313" key="2">
    <source>
        <dbReference type="Proteomes" id="UP000078476"/>
    </source>
</evidence>
<proteinExistence type="predicted"/>
<keyword evidence="2" id="KW-1185">Reference proteome</keyword>
<dbReference type="AlphaFoldDB" id="A0A177N8H2"/>
<protein>
    <submittedName>
        <fullName evidence="1">Uncharacterized protein</fullName>
    </submittedName>
</protein>
<dbReference type="Proteomes" id="UP000078476">
    <property type="component" value="Unassembled WGS sequence"/>
</dbReference>
<dbReference type="EMBL" id="LUUI01000113">
    <property type="protein sequence ID" value="OAI14195.1"/>
    <property type="molecule type" value="Genomic_DNA"/>
</dbReference>
<sequence>MALTRCVETREMRQELRHLTSAHVTRMRLAKMQNITFNPVRISLLGMNTVMLQANFAPHLIEQFRWVFQW</sequence>